<sequence>MNYFFNLLFFTEAFHFMPLCHDVIS</sequence>
<dbReference type="AlphaFoldDB" id="A0A0E9W7S9"/>
<name>A0A0E9W7S9_ANGAN</name>
<protein>
    <submittedName>
        <fullName evidence="1">Uncharacterized protein</fullName>
    </submittedName>
</protein>
<accession>A0A0E9W7S9</accession>
<reference evidence="1" key="1">
    <citation type="submission" date="2014-11" db="EMBL/GenBank/DDBJ databases">
        <authorList>
            <person name="Amaro Gonzalez C."/>
        </authorList>
    </citation>
    <scope>NUCLEOTIDE SEQUENCE</scope>
</reference>
<reference evidence="1" key="2">
    <citation type="journal article" date="2015" name="Fish Shellfish Immunol.">
        <title>Early steps in the European eel (Anguilla anguilla)-Vibrio vulnificus interaction in the gills: Role of the RtxA13 toxin.</title>
        <authorList>
            <person name="Callol A."/>
            <person name="Pajuelo D."/>
            <person name="Ebbesson L."/>
            <person name="Teles M."/>
            <person name="MacKenzie S."/>
            <person name="Amaro C."/>
        </authorList>
    </citation>
    <scope>NUCLEOTIDE SEQUENCE</scope>
</reference>
<dbReference type="EMBL" id="GBXM01023039">
    <property type="protein sequence ID" value="JAH85538.1"/>
    <property type="molecule type" value="Transcribed_RNA"/>
</dbReference>
<proteinExistence type="predicted"/>
<evidence type="ECO:0000313" key="1">
    <source>
        <dbReference type="EMBL" id="JAH85538.1"/>
    </source>
</evidence>
<organism evidence="1">
    <name type="scientific">Anguilla anguilla</name>
    <name type="common">European freshwater eel</name>
    <name type="synonym">Muraena anguilla</name>
    <dbReference type="NCBI Taxonomy" id="7936"/>
    <lineage>
        <taxon>Eukaryota</taxon>
        <taxon>Metazoa</taxon>
        <taxon>Chordata</taxon>
        <taxon>Craniata</taxon>
        <taxon>Vertebrata</taxon>
        <taxon>Euteleostomi</taxon>
        <taxon>Actinopterygii</taxon>
        <taxon>Neopterygii</taxon>
        <taxon>Teleostei</taxon>
        <taxon>Anguilliformes</taxon>
        <taxon>Anguillidae</taxon>
        <taxon>Anguilla</taxon>
    </lineage>
</organism>